<dbReference type="PANTHER" id="PTHR48228">
    <property type="entry name" value="SUCCINYL-COA--D-CITRAMALATE COA-TRANSFERASE"/>
    <property type="match status" value="1"/>
</dbReference>
<dbReference type="InterPro" id="IPR023606">
    <property type="entry name" value="CoA-Trfase_III_dom_1_sf"/>
</dbReference>
<dbReference type="Gene3D" id="3.30.1540.10">
    <property type="entry name" value="formyl-coa transferase, domain 3"/>
    <property type="match status" value="1"/>
</dbReference>
<name>A0ABW3G830_9NOCA</name>
<dbReference type="Pfam" id="PF02515">
    <property type="entry name" value="CoA_transf_3"/>
    <property type="match status" value="1"/>
</dbReference>
<dbReference type="Gene3D" id="3.40.50.10540">
    <property type="entry name" value="Crotonobetainyl-coa:carnitine coa-transferase, domain 1"/>
    <property type="match status" value="1"/>
</dbReference>
<dbReference type="RefSeq" id="WP_253645518.1">
    <property type="nucleotide sequence ID" value="NZ_BAAAMO010000002.1"/>
</dbReference>
<dbReference type="GO" id="GO:0016740">
    <property type="term" value="F:transferase activity"/>
    <property type="evidence" value="ECO:0007669"/>
    <property type="project" value="UniProtKB-KW"/>
</dbReference>
<protein>
    <submittedName>
        <fullName evidence="4">CaiB/BaiF CoA transferase family protein</fullName>
    </submittedName>
</protein>
<organism evidence="4 5">
    <name type="scientific">Williamsia deligens</name>
    <dbReference type="NCBI Taxonomy" id="321325"/>
    <lineage>
        <taxon>Bacteria</taxon>
        <taxon>Bacillati</taxon>
        <taxon>Actinomycetota</taxon>
        <taxon>Actinomycetes</taxon>
        <taxon>Mycobacteriales</taxon>
        <taxon>Nocardiaceae</taxon>
        <taxon>Williamsia</taxon>
    </lineage>
</organism>
<dbReference type="InterPro" id="IPR044855">
    <property type="entry name" value="CoA-Trfase_III_dom3_sf"/>
</dbReference>
<comment type="similarity">
    <text evidence="1">Belongs to the CoA-transferase III family.</text>
</comment>
<dbReference type="EMBL" id="JBHTIL010000001">
    <property type="protein sequence ID" value="MFD0926620.1"/>
    <property type="molecule type" value="Genomic_DNA"/>
</dbReference>
<reference evidence="5" key="1">
    <citation type="journal article" date="2019" name="Int. J. Syst. Evol. Microbiol.">
        <title>The Global Catalogue of Microorganisms (GCM) 10K type strain sequencing project: providing services to taxonomists for standard genome sequencing and annotation.</title>
        <authorList>
            <consortium name="The Broad Institute Genomics Platform"/>
            <consortium name="The Broad Institute Genome Sequencing Center for Infectious Disease"/>
            <person name="Wu L."/>
            <person name="Ma J."/>
        </authorList>
    </citation>
    <scope>NUCLEOTIDE SEQUENCE [LARGE SCALE GENOMIC DNA]</scope>
    <source>
        <strain evidence="5">CCUG 50873</strain>
    </source>
</reference>
<accession>A0ABW3G830</accession>
<gene>
    <name evidence="4" type="ORF">ACFQ04_12825</name>
</gene>
<dbReference type="InterPro" id="IPR003673">
    <property type="entry name" value="CoA-Trfase_fam_III"/>
</dbReference>
<feature type="compositionally biased region" description="Low complexity" evidence="3">
    <location>
        <begin position="1"/>
        <end position="18"/>
    </location>
</feature>
<dbReference type="Proteomes" id="UP001597068">
    <property type="component" value="Unassembled WGS sequence"/>
</dbReference>
<evidence type="ECO:0000313" key="5">
    <source>
        <dbReference type="Proteomes" id="UP001597068"/>
    </source>
</evidence>
<proteinExistence type="inferred from homology"/>
<dbReference type="InterPro" id="IPR050509">
    <property type="entry name" value="CoA-transferase_III"/>
</dbReference>
<evidence type="ECO:0000256" key="3">
    <source>
        <dbReference type="SAM" id="MobiDB-lite"/>
    </source>
</evidence>
<feature type="region of interest" description="Disordered" evidence="3">
    <location>
        <begin position="1"/>
        <end position="20"/>
    </location>
</feature>
<keyword evidence="5" id="KW-1185">Reference proteome</keyword>
<dbReference type="PANTHER" id="PTHR48228:SF6">
    <property type="entry name" value="L-CARNITINE COA-TRANSFERASE"/>
    <property type="match status" value="1"/>
</dbReference>
<sequence length="416" mass="43726">MRTDPTDTPDTTADASPAGGSGALDGVRVVELGSLIAGPFGARLLGDMGADVVKIEAPGSPDPLRGWGQAEVDGHRFLWTVYARNKRAVTLDLRAPAGRELFLDLIATTDVVVENFRPGTLERLDLGWDVLSERNPGLILVRVSGYGQTGPQAARPGYASVAEAVSGLRHLNGYPDQPPPRLALSLGDTLAGMFAAQGALAALYRRTVTGTGQVVDVALTEACLAIQESVIPDYAMGGVVRGPSGTRLDGIAPSNVYPTADESLVVIGANQDTVFRRLCGAMGRPDLADDPRFATHGARGTNQDEIDRLIAEWTATIDRADLLALLDEAGVVAGPINTVADIVDDPQLRARGMLVEHPDDRIGRTVLGPGVVPVLHGSPGSVRSSAPPRPGHHNAEVFGALRDPEALARLREEGIL</sequence>
<evidence type="ECO:0000256" key="2">
    <source>
        <dbReference type="ARBA" id="ARBA00022679"/>
    </source>
</evidence>
<keyword evidence="2 4" id="KW-0808">Transferase</keyword>
<evidence type="ECO:0000313" key="4">
    <source>
        <dbReference type="EMBL" id="MFD0926620.1"/>
    </source>
</evidence>
<evidence type="ECO:0000256" key="1">
    <source>
        <dbReference type="ARBA" id="ARBA00008383"/>
    </source>
</evidence>
<dbReference type="SUPFAM" id="SSF89796">
    <property type="entry name" value="CoA-transferase family III (CaiB/BaiF)"/>
    <property type="match status" value="1"/>
</dbReference>
<comment type="caution">
    <text evidence="4">The sequence shown here is derived from an EMBL/GenBank/DDBJ whole genome shotgun (WGS) entry which is preliminary data.</text>
</comment>